<dbReference type="Proteomes" id="UP001196509">
    <property type="component" value="Unassembled WGS sequence"/>
</dbReference>
<dbReference type="AlphaFoldDB" id="A0AAE2ZS06"/>
<evidence type="ECO:0000313" key="4">
    <source>
        <dbReference type="Proteomes" id="UP001196509"/>
    </source>
</evidence>
<name>A0AAE2ZS06_9HYPH</name>
<accession>A0AAE2ZS06</accession>
<feature type="domain" description="FAD/NAD(P)-binding" evidence="2">
    <location>
        <begin position="9"/>
        <end position="327"/>
    </location>
</feature>
<dbReference type="SUPFAM" id="SSF51905">
    <property type="entry name" value="FAD/NAD(P)-binding domain"/>
    <property type="match status" value="1"/>
</dbReference>
<keyword evidence="1" id="KW-0560">Oxidoreductase</keyword>
<dbReference type="PANTHER" id="PTHR43539:SF78">
    <property type="entry name" value="FLAVIN-CONTAINING MONOOXYGENASE"/>
    <property type="match status" value="1"/>
</dbReference>
<reference evidence="3" key="1">
    <citation type="submission" date="2021-08" db="EMBL/GenBank/DDBJ databases">
        <title>Hoeflea bacterium WL0058 sp. nov., isolated from the sediment.</title>
        <authorList>
            <person name="Wang L."/>
            <person name="Zhang D."/>
        </authorList>
    </citation>
    <scope>NUCLEOTIDE SEQUENCE</scope>
    <source>
        <strain evidence="3">WL0058</strain>
    </source>
</reference>
<sequence length="471" mass="49426">MTSTSTLPVAIVGAGPVGLAAAAHLVAHDIEPLIFERGAQAGATIAEWAHVRVFSPWKYNVDAAARTLLERDGWQMPDPDYLPTGGEIIRDYLAPLAAHAAIAPHLRLKAEVIAISREGHSKLDSEGRDEAPFTIVWRDADGAQRRAQARAVIDASGTWVKPNPIGRDGLPVEGEIENGDRIVYGIPDIAGDARGDHEGLHTLVIGSGHSAINAALDLIDLKDNAPETRVTWATRSGGIGRLLGGGLNDALPGRGRLGLRAVEAIRSGAVTLRSPFSVRRIASEDGSLQIDGMEDGESVSFGVDRIIVATGFRPDLTPLAELRVSLDPAVEAPPQLAPLIDPNQHSCGTVRPHGVVELAHPEQDFYIAGAKSYGRAPTFLMTTGYEQVRSIVCELAGEHDAAREVHLELPETGVCSSDPLPLADSDAAGCCGGAPKADETACCVADEEAKAEGLSGCGCGSGNTVKETAHS</sequence>
<comment type="caution">
    <text evidence="3">The sequence shown here is derived from an EMBL/GenBank/DDBJ whole genome shotgun (WGS) entry which is preliminary data.</text>
</comment>
<keyword evidence="4" id="KW-1185">Reference proteome</keyword>
<evidence type="ECO:0000259" key="2">
    <source>
        <dbReference type="Pfam" id="PF07992"/>
    </source>
</evidence>
<dbReference type="Pfam" id="PF07992">
    <property type="entry name" value="Pyr_redox_2"/>
    <property type="match status" value="1"/>
</dbReference>
<gene>
    <name evidence="3" type="ORF">K1W69_21405</name>
</gene>
<dbReference type="RefSeq" id="WP_220230471.1">
    <property type="nucleotide sequence ID" value="NZ_JAICBX010000004.1"/>
</dbReference>
<dbReference type="InterPro" id="IPR050982">
    <property type="entry name" value="Auxin_biosynth/cation_transpt"/>
</dbReference>
<proteinExistence type="predicted"/>
<dbReference type="Gene3D" id="3.50.50.60">
    <property type="entry name" value="FAD/NAD(P)-binding domain"/>
    <property type="match status" value="1"/>
</dbReference>
<dbReference type="InterPro" id="IPR036188">
    <property type="entry name" value="FAD/NAD-bd_sf"/>
</dbReference>
<evidence type="ECO:0000256" key="1">
    <source>
        <dbReference type="ARBA" id="ARBA00023002"/>
    </source>
</evidence>
<protein>
    <submittedName>
        <fullName evidence="3">FAD-dependent oxidoreductase</fullName>
    </submittedName>
</protein>
<dbReference type="PRINTS" id="PR00411">
    <property type="entry name" value="PNDRDTASEI"/>
</dbReference>
<dbReference type="InterPro" id="IPR023753">
    <property type="entry name" value="FAD/NAD-binding_dom"/>
</dbReference>
<dbReference type="PRINTS" id="PR00368">
    <property type="entry name" value="FADPNR"/>
</dbReference>
<dbReference type="PANTHER" id="PTHR43539">
    <property type="entry name" value="FLAVIN-BINDING MONOOXYGENASE-LIKE PROTEIN (AFU_ORTHOLOGUE AFUA_4G09220)"/>
    <property type="match status" value="1"/>
</dbReference>
<dbReference type="EMBL" id="JAICBX010000004">
    <property type="protein sequence ID" value="MBW8639765.1"/>
    <property type="molecule type" value="Genomic_DNA"/>
</dbReference>
<dbReference type="GO" id="GO:0004497">
    <property type="term" value="F:monooxygenase activity"/>
    <property type="evidence" value="ECO:0007669"/>
    <property type="project" value="TreeGrafter"/>
</dbReference>
<evidence type="ECO:0000313" key="3">
    <source>
        <dbReference type="EMBL" id="MBW8639765.1"/>
    </source>
</evidence>
<organism evidence="3 4">
    <name type="scientific">Flavimaribacter sediminis</name>
    <dbReference type="NCBI Taxonomy" id="2865987"/>
    <lineage>
        <taxon>Bacteria</taxon>
        <taxon>Pseudomonadati</taxon>
        <taxon>Pseudomonadota</taxon>
        <taxon>Alphaproteobacteria</taxon>
        <taxon>Hyphomicrobiales</taxon>
        <taxon>Rhizobiaceae</taxon>
        <taxon>Flavimaribacter</taxon>
    </lineage>
</organism>
<dbReference type="GO" id="GO:0050660">
    <property type="term" value="F:flavin adenine dinucleotide binding"/>
    <property type="evidence" value="ECO:0007669"/>
    <property type="project" value="TreeGrafter"/>
</dbReference>